<dbReference type="PROSITE" id="PS01344">
    <property type="entry name" value="FRATAXIN_1"/>
    <property type="match status" value="1"/>
</dbReference>
<dbReference type="SUPFAM" id="SSF55387">
    <property type="entry name" value="Frataxin/Nqo15-like"/>
    <property type="match status" value="1"/>
</dbReference>
<proteinExistence type="inferred from homology"/>
<comment type="similarity">
    <text evidence="1">Belongs to the frataxin family.</text>
</comment>
<dbReference type="InterPro" id="IPR002908">
    <property type="entry name" value="Frataxin/CyaY"/>
</dbReference>
<dbReference type="GO" id="GO:0008199">
    <property type="term" value="F:ferric iron binding"/>
    <property type="evidence" value="ECO:0007669"/>
    <property type="project" value="InterPro"/>
</dbReference>
<evidence type="ECO:0000313" key="4">
    <source>
        <dbReference type="EMBL" id="VAW96632.1"/>
    </source>
</evidence>
<dbReference type="InterPro" id="IPR047584">
    <property type="entry name" value="CyaY"/>
</dbReference>
<dbReference type="NCBIfam" id="TIGR03421">
    <property type="entry name" value="FeS_CyaY"/>
    <property type="match status" value="1"/>
</dbReference>
<evidence type="ECO:0000256" key="2">
    <source>
        <dbReference type="ARBA" id="ARBA00022723"/>
    </source>
</evidence>
<dbReference type="InterPro" id="IPR020895">
    <property type="entry name" value="Frataxin_CS"/>
</dbReference>
<dbReference type="GO" id="GO:0016226">
    <property type="term" value="P:iron-sulfur cluster assembly"/>
    <property type="evidence" value="ECO:0007669"/>
    <property type="project" value="InterPro"/>
</dbReference>
<sequence length="108" mass="12332">MNETEFKQKVDEILAHVEAQLEDCESDLDWDLADGILDIECEGGSHIIINRQVPTRQIWVATRADGFHFDLGDDGCWRQGELEFFQLLNQTLREQCGESLQLVPAEVV</sequence>
<evidence type="ECO:0000256" key="3">
    <source>
        <dbReference type="ARBA" id="ARBA00023004"/>
    </source>
</evidence>
<dbReference type="HAMAP" id="MF_00142">
    <property type="entry name" value="CyaY"/>
    <property type="match status" value="1"/>
</dbReference>
<dbReference type="SMART" id="SM01219">
    <property type="entry name" value="Frataxin_Cyay"/>
    <property type="match status" value="1"/>
</dbReference>
<dbReference type="PANTHER" id="PTHR16821">
    <property type="entry name" value="FRATAXIN"/>
    <property type="match status" value="1"/>
</dbReference>
<dbReference type="GO" id="GO:0005737">
    <property type="term" value="C:cytoplasm"/>
    <property type="evidence" value="ECO:0007669"/>
    <property type="project" value="UniProtKB-ARBA"/>
</dbReference>
<dbReference type="Gene3D" id="3.30.920.10">
    <property type="entry name" value="Frataxin/CyaY"/>
    <property type="match status" value="1"/>
</dbReference>
<organism evidence="4">
    <name type="scientific">hydrothermal vent metagenome</name>
    <dbReference type="NCBI Taxonomy" id="652676"/>
    <lineage>
        <taxon>unclassified sequences</taxon>
        <taxon>metagenomes</taxon>
        <taxon>ecological metagenomes</taxon>
    </lineage>
</organism>
<name>A0A3B1A9W7_9ZZZZ</name>
<dbReference type="EMBL" id="UOFU01000103">
    <property type="protein sequence ID" value="VAW96632.1"/>
    <property type="molecule type" value="Genomic_DNA"/>
</dbReference>
<dbReference type="PROSITE" id="PS50810">
    <property type="entry name" value="FRATAXIN_2"/>
    <property type="match status" value="1"/>
</dbReference>
<evidence type="ECO:0008006" key="5">
    <source>
        <dbReference type="Google" id="ProtNLM"/>
    </source>
</evidence>
<dbReference type="PANTHER" id="PTHR16821:SF2">
    <property type="entry name" value="FRATAXIN, MITOCHONDRIAL"/>
    <property type="match status" value="1"/>
</dbReference>
<keyword evidence="3" id="KW-0408">Iron</keyword>
<protein>
    <recommendedName>
        <fullName evidence="5">Iron-sulfur cluster assembly protein CyaY</fullName>
    </recommendedName>
</protein>
<accession>A0A3B1A9W7</accession>
<evidence type="ECO:0000256" key="1">
    <source>
        <dbReference type="ARBA" id="ARBA00008183"/>
    </source>
</evidence>
<keyword evidence="2" id="KW-0479">Metal-binding</keyword>
<dbReference type="InterPro" id="IPR036524">
    <property type="entry name" value="Frataxin/CyaY_sf"/>
</dbReference>
<dbReference type="AlphaFoldDB" id="A0A3B1A9W7"/>
<dbReference type="Pfam" id="PF01491">
    <property type="entry name" value="Frataxin_Cyay"/>
    <property type="match status" value="1"/>
</dbReference>
<gene>
    <name evidence="4" type="ORF">MNBD_GAMMA20-14</name>
</gene>
<reference evidence="4" key="1">
    <citation type="submission" date="2018-06" db="EMBL/GenBank/DDBJ databases">
        <authorList>
            <person name="Zhirakovskaya E."/>
        </authorList>
    </citation>
    <scope>NUCLEOTIDE SEQUENCE</scope>
</reference>